<protein>
    <submittedName>
        <fullName evidence="1">Uncharacterized protein</fullName>
    </submittedName>
</protein>
<comment type="caution">
    <text evidence="1">The sequence shown here is derived from an EMBL/GenBank/DDBJ whole genome shotgun (WGS) entry which is preliminary data.</text>
</comment>
<dbReference type="Proteomes" id="UP000664545">
    <property type="component" value="Unassembled WGS sequence"/>
</dbReference>
<proteinExistence type="predicted"/>
<gene>
    <name evidence="1" type="ORF">JYB65_10680</name>
</gene>
<keyword evidence="2" id="KW-1185">Reference proteome</keyword>
<evidence type="ECO:0000313" key="2">
    <source>
        <dbReference type="Proteomes" id="UP000664545"/>
    </source>
</evidence>
<organism evidence="1 2">
    <name type="scientific">Clostridium aminobutyricum</name>
    <dbReference type="NCBI Taxonomy" id="33953"/>
    <lineage>
        <taxon>Bacteria</taxon>
        <taxon>Bacillati</taxon>
        <taxon>Bacillota</taxon>
        <taxon>Clostridia</taxon>
        <taxon>Eubacteriales</taxon>
        <taxon>Clostridiaceae</taxon>
        <taxon>Clostridium</taxon>
    </lineage>
</organism>
<evidence type="ECO:0000313" key="1">
    <source>
        <dbReference type="EMBL" id="MBN7773829.1"/>
    </source>
</evidence>
<dbReference type="AlphaFoldDB" id="A0A939D9C4"/>
<name>A0A939D9C4_CLOAM</name>
<sequence length="99" mass="11331">MDLVKAKLIEADMEWKKFLLDKELIVGRAGERYHLVGFDGDMNELCKVAWENKGEEHEYESLKELQMAVQLGNHGFGFAAKEIEILALIKLENTDGKLH</sequence>
<accession>A0A939D9C4</accession>
<dbReference type="RefSeq" id="WP_206582664.1">
    <property type="nucleotide sequence ID" value="NZ_JAFJZZ010000004.1"/>
</dbReference>
<reference evidence="1" key="1">
    <citation type="submission" date="2021-02" db="EMBL/GenBank/DDBJ databases">
        <title>Abyssanaerobacter marinus gen.nov., sp., nov, anaerobic bacterium isolated from the Onnuri vent field of Indian Ocean and suggestion of Mogibacteriaceae fam. nov., and proposal of reclassification of ambiguous this family's genus member.</title>
        <authorList>
            <person name="Kim Y.J."/>
            <person name="Yang J.-A."/>
        </authorList>
    </citation>
    <scope>NUCLEOTIDE SEQUENCE</scope>
    <source>
        <strain evidence="1">DSM 2634</strain>
    </source>
</reference>
<dbReference type="EMBL" id="JAFJZZ010000004">
    <property type="protein sequence ID" value="MBN7773829.1"/>
    <property type="molecule type" value="Genomic_DNA"/>
</dbReference>